<dbReference type="SMART" id="SM00645">
    <property type="entry name" value="Pept_C1"/>
    <property type="match status" value="1"/>
</dbReference>
<dbReference type="OrthoDB" id="190265at2759"/>
<dbReference type="InterPro" id="IPR013201">
    <property type="entry name" value="Prot_inhib_I29"/>
</dbReference>
<dbReference type="EMBL" id="LDAU01000075">
    <property type="protein sequence ID" value="KRX08071.1"/>
    <property type="molecule type" value="Genomic_DNA"/>
</dbReference>
<dbReference type="GO" id="GO:0008234">
    <property type="term" value="F:cysteine-type peptidase activity"/>
    <property type="evidence" value="ECO:0007669"/>
    <property type="project" value="InterPro"/>
</dbReference>
<gene>
    <name evidence="7" type="ORF">PPERSA_02203</name>
</gene>
<dbReference type="InterPro" id="IPR039417">
    <property type="entry name" value="Peptidase_C1A_papain-like"/>
</dbReference>
<dbReference type="SMART" id="SM00848">
    <property type="entry name" value="Inhibitor_I29"/>
    <property type="match status" value="1"/>
</dbReference>
<dbReference type="InterPro" id="IPR025661">
    <property type="entry name" value="Pept_asp_AS"/>
</dbReference>
<name>A0A0V0R0J8_PSEPJ</name>
<dbReference type="InterPro" id="IPR000668">
    <property type="entry name" value="Peptidase_C1A_C"/>
</dbReference>
<evidence type="ECO:0000259" key="6">
    <source>
        <dbReference type="SMART" id="SM00848"/>
    </source>
</evidence>
<keyword evidence="2" id="KW-0865">Zymogen</keyword>
<evidence type="ECO:0000256" key="1">
    <source>
        <dbReference type="ARBA" id="ARBA00008455"/>
    </source>
</evidence>
<dbReference type="GO" id="GO:0006508">
    <property type="term" value="P:proteolysis"/>
    <property type="evidence" value="ECO:0007669"/>
    <property type="project" value="InterPro"/>
</dbReference>
<evidence type="ECO:0008006" key="9">
    <source>
        <dbReference type="Google" id="ProtNLM"/>
    </source>
</evidence>
<evidence type="ECO:0000256" key="2">
    <source>
        <dbReference type="ARBA" id="ARBA00023145"/>
    </source>
</evidence>
<evidence type="ECO:0000256" key="3">
    <source>
        <dbReference type="ARBA" id="ARBA00023157"/>
    </source>
</evidence>
<evidence type="ECO:0000313" key="8">
    <source>
        <dbReference type="Proteomes" id="UP000054937"/>
    </source>
</evidence>
<keyword evidence="4" id="KW-0732">Signal</keyword>
<evidence type="ECO:0000256" key="4">
    <source>
        <dbReference type="SAM" id="SignalP"/>
    </source>
</evidence>
<dbReference type="InterPro" id="IPR013128">
    <property type="entry name" value="Peptidase_C1A"/>
</dbReference>
<dbReference type="PANTHER" id="PTHR12411">
    <property type="entry name" value="CYSTEINE PROTEASE FAMILY C1-RELATED"/>
    <property type="match status" value="1"/>
</dbReference>
<organism evidence="7 8">
    <name type="scientific">Pseudocohnilembus persalinus</name>
    <name type="common">Ciliate</name>
    <dbReference type="NCBI Taxonomy" id="266149"/>
    <lineage>
        <taxon>Eukaryota</taxon>
        <taxon>Sar</taxon>
        <taxon>Alveolata</taxon>
        <taxon>Ciliophora</taxon>
        <taxon>Intramacronucleata</taxon>
        <taxon>Oligohymenophorea</taxon>
        <taxon>Scuticociliatia</taxon>
        <taxon>Philasterida</taxon>
        <taxon>Pseudocohnilembidae</taxon>
        <taxon>Pseudocohnilembus</taxon>
    </lineage>
</organism>
<dbReference type="CDD" id="cd02248">
    <property type="entry name" value="Peptidase_C1A"/>
    <property type="match status" value="1"/>
</dbReference>
<evidence type="ECO:0000313" key="7">
    <source>
        <dbReference type="EMBL" id="KRX08071.1"/>
    </source>
</evidence>
<feature type="chain" id="PRO_5018644164" description="Papain family cysteine protease" evidence="4">
    <location>
        <begin position="21"/>
        <end position="344"/>
    </location>
</feature>
<dbReference type="OMA" id="NGNCNTI"/>
<feature type="domain" description="Cathepsin propeptide inhibitor" evidence="6">
    <location>
        <begin position="36"/>
        <end position="91"/>
    </location>
</feature>
<dbReference type="Gene3D" id="3.90.70.10">
    <property type="entry name" value="Cysteine proteinases"/>
    <property type="match status" value="1"/>
</dbReference>
<dbReference type="PROSITE" id="PS00139">
    <property type="entry name" value="THIOL_PROTEASE_CYS"/>
    <property type="match status" value="1"/>
</dbReference>
<feature type="domain" description="Peptidase C1A papain C-terminal" evidence="5">
    <location>
        <begin position="119"/>
        <end position="340"/>
    </location>
</feature>
<reference evidence="7 8" key="1">
    <citation type="journal article" date="2015" name="Sci. Rep.">
        <title>Genome of the facultative scuticociliatosis pathogen Pseudocohnilembus persalinus provides insight into its virulence through horizontal gene transfer.</title>
        <authorList>
            <person name="Xiong J."/>
            <person name="Wang G."/>
            <person name="Cheng J."/>
            <person name="Tian M."/>
            <person name="Pan X."/>
            <person name="Warren A."/>
            <person name="Jiang C."/>
            <person name="Yuan D."/>
            <person name="Miao W."/>
        </authorList>
    </citation>
    <scope>NUCLEOTIDE SEQUENCE [LARGE SCALE GENOMIC DNA]</scope>
    <source>
        <strain evidence="7">36N120E</strain>
    </source>
</reference>
<sequence length="344" mass="38715">MKNQLLLITLLALSTVYLYSQNGNNYSEVNEFQSIYDQWKLQYGINFEKSQDFYRLIQFIENYKKIQEFNAQNDGLKLKINQFGALSNEEYVQMYLNNNRQQVKSNRITKKTTSIKADLPNEVDWNKKGAVLPTRNQGSCGSCWAFSTVGGLQSLMYIVKGQNEYLSVQQVTSCVPAEYLDNKVEGCGGGLPLYAYQYTAQYGIESEENYPYSNFNGGVADKCKYEKSKVVFQNQGIGEVAQKDVEGMKQNLVNQPLSIGIDASSIAFQFYSSGVIAAKNCGTSINHSILLTGYKTDAHIPYWIVQNSWGQSWGMNGFGYMEMTEGEGTCAINMEVNFPTSVDQ</sequence>
<dbReference type="Proteomes" id="UP000054937">
    <property type="component" value="Unassembled WGS sequence"/>
</dbReference>
<comment type="caution">
    <text evidence="7">The sequence shown here is derived from an EMBL/GenBank/DDBJ whole genome shotgun (WGS) entry which is preliminary data.</text>
</comment>
<comment type="similarity">
    <text evidence="1">Belongs to the peptidase C1 family.</text>
</comment>
<dbReference type="InterPro" id="IPR038765">
    <property type="entry name" value="Papain-like_cys_pep_sf"/>
</dbReference>
<accession>A0A0V0R0J8</accession>
<feature type="signal peptide" evidence="4">
    <location>
        <begin position="1"/>
        <end position="20"/>
    </location>
</feature>
<dbReference type="InterPro" id="IPR000169">
    <property type="entry name" value="Pept_cys_AS"/>
</dbReference>
<dbReference type="PROSITE" id="PS00640">
    <property type="entry name" value="THIOL_PROTEASE_ASN"/>
    <property type="match status" value="1"/>
</dbReference>
<dbReference type="AlphaFoldDB" id="A0A0V0R0J8"/>
<dbReference type="Pfam" id="PF00112">
    <property type="entry name" value="Peptidase_C1"/>
    <property type="match status" value="1"/>
</dbReference>
<keyword evidence="3" id="KW-1015">Disulfide bond</keyword>
<keyword evidence="8" id="KW-1185">Reference proteome</keyword>
<protein>
    <recommendedName>
        <fullName evidence="9">Papain family cysteine protease</fullName>
    </recommendedName>
</protein>
<proteinExistence type="inferred from homology"/>
<dbReference type="InParanoid" id="A0A0V0R0J8"/>
<dbReference type="PRINTS" id="PR00705">
    <property type="entry name" value="PAPAIN"/>
</dbReference>
<evidence type="ECO:0000259" key="5">
    <source>
        <dbReference type="SMART" id="SM00645"/>
    </source>
</evidence>
<dbReference type="SUPFAM" id="SSF54001">
    <property type="entry name" value="Cysteine proteinases"/>
    <property type="match status" value="1"/>
</dbReference>
<dbReference type="Pfam" id="PF08246">
    <property type="entry name" value="Inhibitor_I29"/>
    <property type="match status" value="1"/>
</dbReference>